<gene>
    <name evidence="2" type="ORF">FRE64_05570</name>
</gene>
<dbReference type="PANTHER" id="PTHR33877">
    <property type="entry name" value="SLL1193 PROTEIN"/>
    <property type="match status" value="1"/>
</dbReference>
<keyword evidence="3" id="KW-1185">Reference proteome</keyword>
<keyword evidence="2" id="KW-0540">Nuclease</keyword>
<evidence type="ECO:0000313" key="3">
    <source>
        <dbReference type="Proteomes" id="UP000318453"/>
    </source>
</evidence>
<dbReference type="SMART" id="SM00507">
    <property type="entry name" value="HNHc"/>
    <property type="match status" value="1"/>
</dbReference>
<dbReference type="KEGG" id="enn:FRE64_05570"/>
<dbReference type="Proteomes" id="UP000318453">
    <property type="component" value="Chromosome"/>
</dbReference>
<dbReference type="Pfam" id="PF14279">
    <property type="entry name" value="HNH_5"/>
    <property type="match status" value="1"/>
</dbReference>
<dbReference type="InterPro" id="IPR029471">
    <property type="entry name" value="HNH_5"/>
</dbReference>
<dbReference type="AlphaFoldDB" id="A0A5B8NKG3"/>
<evidence type="ECO:0000313" key="2">
    <source>
        <dbReference type="EMBL" id="QDZ39438.1"/>
    </source>
</evidence>
<keyword evidence="2" id="KW-0255">Endonuclease</keyword>
<dbReference type="InterPro" id="IPR052892">
    <property type="entry name" value="NA-targeting_endonuclease"/>
</dbReference>
<dbReference type="InterPro" id="IPR003615">
    <property type="entry name" value="HNH_nuc"/>
</dbReference>
<dbReference type="OrthoDB" id="9802901at2"/>
<dbReference type="Gene3D" id="1.10.30.50">
    <property type="match status" value="1"/>
</dbReference>
<sequence length="86" mass="10267">MKKKRFQKATSRIVIPPEVREYVFQRDNYQCRSCGKKQTQTALEVDHIIPIANGGSNDISNLQTLCRRCNNQKKHHFDQRFRRRFS</sequence>
<keyword evidence="2" id="KW-0378">Hydrolase</keyword>
<name>A0A5B8NKG3_9CHRO</name>
<dbReference type="CDD" id="cd00085">
    <property type="entry name" value="HNHc"/>
    <property type="match status" value="1"/>
</dbReference>
<dbReference type="RefSeq" id="WP_146295040.1">
    <property type="nucleotide sequence ID" value="NZ_CP042326.1"/>
</dbReference>
<proteinExistence type="predicted"/>
<dbReference type="PANTHER" id="PTHR33877:SF2">
    <property type="entry name" value="OS07G0170200 PROTEIN"/>
    <property type="match status" value="1"/>
</dbReference>
<organism evidence="2 3">
    <name type="scientific">Euhalothece natronophila Z-M001</name>
    <dbReference type="NCBI Taxonomy" id="522448"/>
    <lineage>
        <taxon>Bacteria</taxon>
        <taxon>Bacillati</taxon>
        <taxon>Cyanobacteriota</taxon>
        <taxon>Cyanophyceae</taxon>
        <taxon>Oscillatoriophycideae</taxon>
        <taxon>Chroococcales</taxon>
        <taxon>Halothecacae</taxon>
        <taxon>Halothece cluster</taxon>
        <taxon>Euhalothece</taxon>
    </lineage>
</organism>
<feature type="domain" description="HNH nuclease" evidence="1">
    <location>
        <begin position="18"/>
        <end position="71"/>
    </location>
</feature>
<dbReference type="GO" id="GO:0004519">
    <property type="term" value="F:endonuclease activity"/>
    <property type="evidence" value="ECO:0007669"/>
    <property type="project" value="UniProtKB-KW"/>
</dbReference>
<reference evidence="2" key="1">
    <citation type="submission" date="2019-08" db="EMBL/GenBank/DDBJ databases">
        <title>Carotenoids and Carotenoid Binding Proteins in the Halophilic Cyanobacterium Euhalothece sp. ZM00.</title>
        <authorList>
            <person name="Cho S.M."/>
            <person name="Song J.Y."/>
            <person name="Park Y.-I."/>
        </authorList>
    </citation>
    <scope>NUCLEOTIDE SEQUENCE [LARGE SCALE GENOMIC DNA]</scope>
    <source>
        <strain evidence="2">Z-M001</strain>
    </source>
</reference>
<protein>
    <submittedName>
        <fullName evidence="2">HNH endonuclease</fullName>
    </submittedName>
</protein>
<accession>A0A5B8NKG3</accession>
<evidence type="ECO:0000259" key="1">
    <source>
        <dbReference type="SMART" id="SM00507"/>
    </source>
</evidence>
<dbReference type="EMBL" id="CP042326">
    <property type="protein sequence ID" value="QDZ39438.1"/>
    <property type="molecule type" value="Genomic_DNA"/>
</dbReference>